<comment type="pathway">
    <text evidence="1">Antibiotic biosynthesis; vancomycin biosynthesis.</text>
</comment>
<comment type="caution">
    <text evidence="11">The sequence shown here is derived from an EMBL/GenBank/DDBJ whole genome shotgun (WGS) entry which is preliminary data.</text>
</comment>
<dbReference type="InterPro" id="IPR002397">
    <property type="entry name" value="Cyt_P450_B"/>
</dbReference>
<keyword evidence="7 9" id="KW-0503">Monooxygenase</keyword>
<evidence type="ECO:0000256" key="5">
    <source>
        <dbReference type="ARBA" id="ARBA00023002"/>
    </source>
</evidence>
<proteinExistence type="inferred from homology"/>
<dbReference type="InterPro" id="IPR001128">
    <property type="entry name" value="Cyt_P450"/>
</dbReference>
<evidence type="ECO:0000256" key="7">
    <source>
        <dbReference type="ARBA" id="ARBA00023033"/>
    </source>
</evidence>
<evidence type="ECO:0000256" key="4">
    <source>
        <dbReference type="ARBA" id="ARBA00022723"/>
    </source>
</evidence>
<evidence type="ECO:0000256" key="8">
    <source>
        <dbReference type="ARBA" id="ARBA00055433"/>
    </source>
</evidence>
<gene>
    <name evidence="11" type="ORF">FPZ12_039250</name>
</gene>
<keyword evidence="6 9" id="KW-0408">Iron</keyword>
<dbReference type="FunFam" id="1.10.630.10:FF:000018">
    <property type="entry name" value="Cytochrome P450 monooxygenase"/>
    <property type="match status" value="1"/>
</dbReference>
<dbReference type="Proteomes" id="UP000319769">
    <property type="component" value="Unassembled WGS sequence"/>
</dbReference>
<dbReference type="InterPro" id="IPR036396">
    <property type="entry name" value="Cyt_P450_sf"/>
</dbReference>
<evidence type="ECO:0000256" key="6">
    <source>
        <dbReference type="ARBA" id="ARBA00023004"/>
    </source>
</evidence>
<dbReference type="SUPFAM" id="SSF48264">
    <property type="entry name" value="Cytochrome P450"/>
    <property type="match status" value="1"/>
</dbReference>
<evidence type="ECO:0000256" key="3">
    <source>
        <dbReference type="ARBA" id="ARBA00022617"/>
    </source>
</evidence>
<evidence type="ECO:0000256" key="10">
    <source>
        <dbReference type="SAM" id="MobiDB-lite"/>
    </source>
</evidence>
<dbReference type="Pfam" id="PF00067">
    <property type="entry name" value="p450"/>
    <property type="match status" value="1"/>
</dbReference>
<dbReference type="InterPro" id="IPR017972">
    <property type="entry name" value="Cyt_P450_CS"/>
</dbReference>
<comment type="similarity">
    <text evidence="2 9">Belongs to the cytochrome P450 family.</text>
</comment>
<dbReference type="GO" id="GO:0004497">
    <property type="term" value="F:monooxygenase activity"/>
    <property type="evidence" value="ECO:0007669"/>
    <property type="project" value="UniProtKB-KW"/>
</dbReference>
<dbReference type="OrthoDB" id="142769at2"/>
<dbReference type="CDD" id="cd20625">
    <property type="entry name" value="CYP164-like"/>
    <property type="match status" value="1"/>
</dbReference>
<dbReference type="PANTHER" id="PTHR46696">
    <property type="entry name" value="P450, PUTATIVE (EUROFUNG)-RELATED"/>
    <property type="match status" value="1"/>
</dbReference>
<feature type="compositionally biased region" description="Basic residues" evidence="10">
    <location>
        <begin position="1"/>
        <end position="10"/>
    </location>
</feature>
<dbReference type="GO" id="GO:0016705">
    <property type="term" value="F:oxidoreductase activity, acting on paired donors, with incorporation or reduction of molecular oxygen"/>
    <property type="evidence" value="ECO:0007669"/>
    <property type="project" value="InterPro"/>
</dbReference>
<dbReference type="AlphaFoldDB" id="A0A5N0UMC1"/>
<sequence length="438" mass="48739">MGKRQRRFRVRSPGTRRVADAASEGDDSTVDTATTETALVNLFTDRPAPYDAARRLREAGPVHRTPLGLHVLTRYAECAAVLQSNAWSHADEAGQLHPSISAEEAAEELPTSFLWMDPPDHTRLRTLVSKAFTPRTVSQLRPRVEQLCAELVDAALESGEFDLIDLMAYPLPLTIVCELIGVPAKDHGLVQKWSQDLARGFDPDVLMTPEAHVARSTASREFMRYFRELIDLRRAHPEDDLLSALAAVEDRGDVLTELELLTTCVTTLVAGHETTVNLVGSGLLALMRQPAEFERLREHPEYVPSAVDELLRYEPPVQMTTRSAKEPITLAGHEFRPGDGVVVLINSANRDPLAFPDPERLDVARYHDRTNPPPRHLAFSLGIHYCLGAPLAALEMEVLLHELLRRVGVMSPLTEEPPYKPNLIVRGLARLPVRFEAL</sequence>
<keyword evidence="12" id="KW-1185">Reference proteome</keyword>
<evidence type="ECO:0000256" key="2">
    <source>
        <dbReference type="ARBA" id="ARBA00010617"/>
    </source>
</evidence>
<keyword evidence="4 9" id="KW-0479">Metal-binding</keyword>
<dbReference type="Gene3D" id="1.10.630.10">
    <property type="entry name" value="Cytochrome P450"/>
    <property type="match status" value="1"/>
</dbReference>
<comment type="function">
    <text evidence="8">Involved in the coupling of aromatic side chains of the heptapeptide of vancomycin.</text>
</comment>
<dbReference type="EMBL" id="VMNW02000103">
    <property type="protein sequence ID" value="KAA9151245.1"/>
    <property type="molecule type" value="Genomic_DNA"/>
</dbReference>
<feature type="region of interest" description="Disordered" evidence="10">
    <location>
        <begin position="1"/>
        <end position="30"/>
    </location>
</feature>
<dbReference type="GO" id="GO:0005506">
    <property type="term" value="F:iron ion binding"/>
    <property type="evidence" value="ECO:0007669"/>
    <property type="project" value="InterPro"/>
</dbReference>
<dbReference type="PRINTS" id="PR00359">
    <property type="entry name" value="BP450"/>
</dbReference>
<dbReference type="GO" id="GO:0020037">
    <property type="term" value="F:heme binding"/>
    <property type="evidence" value="ECO:0007669"/>
    <property type="project" value="InterPro"/>
</dbReference>
<reference evidence="11" key="1">
    <citation type="submission" date="2019-09" db="EMBL/GenBank/DDBJ databases">
        <authorList>
            <person name="Teo W.F.A."/>
            <person name="Duangmal K."/>
        </authorList>
    </citation>
    <scope>NUCLEOTIDE SEQUENCE [LARGE SCALE GENOMIC DNA]</scope>
    <source>
        <strain evidence="11">K81G1</strain>
    </source>
</reference>
<name>A0A5N0UMC1_9PSEU</name>
<organism evidence="11 12">
    <name type="scientific">Amycolatopsis acidicola</name>
    <dbReference type="NCBI Taxonomy" id="2596893"/>
    <lineage>
        <taxon>Bacteria</taxon>
        <taxon>Bacillati</taxon>
        <taxon>Actinomycetota</taxon>
        <taxon>Actinomycetes</taxon>
        <taxon>Pseudonocardiales</taxon>
        <taxon>Pseudonocardiaceae</taxon>
        <taxon>Amycolatopsis</taxon>
    </lineage>
</organism>
<evidence type="ECO:0000313" key="12">
    <source>
        <dbReference type="Proteomes" id="UP000319769"/>
    </source>
</evidence>
<accession>A0A5N0UMC1</accession>
<evidence type="ECO:0000313" key="11">
    <source>
        <dbReference type="EMBL" id="KAA9151245.1"/>
    </source>
</evidence>
<keyword evidence="3 9" id="KW-0349">Heme</keyword>
<dbReference type="PRINTS" id="PR00385">
    <property type="entry name" value="P450"/>
</dbReference>
<evidence type="ECO:0000256" key="9">
    <source>
        <dbReference type="RuleBase" id="RU000461"/>
    </source>
</evidence>
<evidence type="ECO:0000256" key="1">
    <source>
        <dbReference type="ARBA" id="ARBA00004660"/>
    </source>
</evidence>
<keyword evidence="5 9" id="KW-0560">Oxidoreductase</keyword>
<dbReference type="PROSITE" id="PS00086">
    <property type="entry name" value="CYTOCHROME_P450"/>
    <property type="match status" value="1"/>
</dbReference>
<protein>
    <submittedName>
        <fullName evidence="11">Cytochrome P450</fullName>
    </submittedName>
</protein>
<dbReference type="PANTHER" id="PTHR46696:SF1">
    <property type="entry name" value="CYTOCHROME P450 YJIB-RELATED"/>
    <property type="match status" value="1"/>
</dbReference>